<evidence type="ECO:0000256" key="10">
    <source>
        <dbReference type="ARBA" id="ARBA00040604"/>
    </source>
</evidence>
<dbReference type="Gene3D" id="1.10.472.80">
    <property type="entry name" value="Ypt/Rab-GAP domain of gyp1p, domain 3"/>
    <property type="match status" value="1"/>
</dbReference>
<evidence type="ECO:0000256" key="3">
    <source>
        <dbReference type="ARBA" id="ARBA00004184"/>
    </source>
</evidence>
<dbReference type="InterPro" id="IPR006571">
    <property type="entry name" value="TLDc_dom"/>
</dbReference>
<dbReference type="GO" id="GO:0006979">
    <property type="term" value="P:response to oxidative stress"/>
    <property type="evidence" value="ECO:0000318"/>
    <property type="project" value="GO_Central"/>
</dbReference>
<keyword evidence="7" id="KW-0472">Membrane</keyword>
<feature type="compositionally biased region" description="Acidic residues" evidence="11">
    <location>
        <begin position="398"/>
        <end position="407"/>
    </location>
</feature>
<feature type="region of interest" description="Disordered" evidence="11">
    <location>
        <begin position="168"/>
        <end position="187"/>
    </location>
</feature>
<dbReference type="PROSITE" id="PS51886">
    <property type="entry name" value="TLDC"/>
    <property type="match status" value="1"/>
</dbReference>
<proteinExistence type="inferred from homology"/>
<keyword evidence="5" id="KW-0770">Synapse</keyword>
<dbReference type="GO" id="GO:0005634">
    <property type="term" value="C:nucleus"/>
    <property type="evidence" value="ECO:0000318"/>
    <property type="project" value="GO_Central"/>
</dbReference>
<dbReference type="GO" id="GO:0005739">
    <property type="term" value="C:mitochondrion"/>
    <property type="evidence" value="ECO:0007669"/>
    <property type="project" value="UniProtKB-SubCell"/>
</dbReference>
<dbReference type="HOGENOM" id="CLU_432742_0_0_1"/>
<reference evidence="14 15" key="1">
    <citation type="submission" date="2009-12" db="EMBL/GenBank/DDBJ databases">
        <title>The draft genome of Batrachochytrium dendrobatidis.</title>
        <authorList>
            <consortium name="US DOE Joint Genome Institute (JGI-PGF)"/>
            <person name="Kuo A."/>
            <person name="Salamov A."/>
            <person name="Schmutz J."/>
            <person name="Lucas S."/>
            <person name="Pitluck S."/>
            <person name="Rosenblum E."/>
            <person name="Stajich J."/>
            <person name="Eisen M."/>
            <person name="Grigoriev I.V."/>
        </authorList>
    </citation>
    <scope>NUCLEOTIDE SEQUENCE [LARGE SCALE GENOMIC DNA]</scope>
    <source>
        <strain evidence="15">JAM81 / FGSC 10211</strain>
    </source>
</reference>
<dbReference type="Pfam" id="PF00566">
    <property type="entry name" value="RabGAP-TBC"/>
    <property type="match status" value="1"/>
</dbReference>
<evidence type="ECO:0000256" key="2">
    <source>
        <dbReference type="ARBA" id="ARBA00004173"/>
    </source>
</evidence>
<dbReference type="InParanoid" id="F4NW80"/>
<keyword evidence="15" id="KW-1185">Reference proteome</keyword>
<evidence type="ECO:0000313" key="14">
    <source>
        <dbReference type="EMBL" id="EGF82784.1"/>
    </source>
</evidence>
<keyword evidence="6" id="KW-0496">Mitochondrion</keyword>
<dbReference type="InterPro" id="IPR000195">
    <property type="entry name" value="Rab-GAP-TBC_dom"/>
</dbReference>
<dbReference type="GO" id="GO:0030659">
    <property type="term" value="C:cytoplasmic vesicle membrane"/>
    <property type="evidence" value="ECO:0007669"/>
    <property type="project" value="UniProtKB-SubCell"/>
</dbReference>
<evidence type="ECO:0000256" key="11">
    <source>
        <dbReference type="SAM" id="MobiDB-lite"/>
    </source>
</evidence>
<dbReference type="OMA" id="WGRTEHC"/>
<evidence type="ECO:0000256" key="5">
    <source>
        <dbReference type="ARBA" id="ARBA00023018"/>
    </source>
</evidence>
<evidence type="ECO:0000259" key="12">
    <source>
        <dbReference type="PROSITE" id="PS50086"/>
    </source>
</evidence>
<evidence type="ECO:0000256" key="7">
    <source>
        <dbReference type="ARBA" id="ARBA00023136"/>
    </source>
</evidence>
<dbReference type="SMART" id="SM00584">
    <property type="entry name" value="TLDc"/>
    <property type="match status" value="1"/>
</dbReference>
<comment type="similarity">
    <text evidence="4">Belongs to the OXR1 family.</text>
</comment>
<evidence type="ECO:0000256" key="9">
    <source>
        <dbReference type="ARBA" id="ARBA00034103"/>
    </source>
</evidence>
<dbReference type="PROSITE" id="PS50086">
    <property type="entry name" value="TBC_RABGAP"/>
    <property type="match status" value="1"/>
</dbReference>
<evidence type="ECO:0000256" key="8">
    <source>
        <dbReference type="ARBA" id="ARBA00023329"/>
    </source>
</evidence>
<dbReference type="SUPFAM" id="SSF47923">
    <property type="entry name" value="Ypt/Rab-GAP domain of gyp1p"/>
    <property type="match status" value="1"/>
</dbReference>
<evidence type="ECO:0000259" key="13">
    <source>
        <dbReference type="PROSITE" id="PS51886"/>
    </source>
</evidence>
<dbReference type="InterPro" id="IPR035969">
    <property type="entry name" value="Rab-GAP_TBC_sf"/>
</dbReference>
<feature type="region of interest" description="Disordered" evidence="11">
    <location>
        <begin position="462"/>
        <end position="497"/>
    </location>
</feature>
<comment type="subcellular location">
    <subcellularLocation>
        <location evidence="1">Cytoplasmic vesicle membrane</location>
    </subcellularLocation>
    <subcellularLocation>
        <location evidence="3">Endomembrane system</location>
        <topology evidence="3">Peripheral membrane protein</topology>
    </subcellularLocation>
    <subcellularLocation>
        <location evidence="2">Mitochondrion</location>
    </subcellularLocation>
    <subcellularLocation>
        <location evidence="9">Synapse</location>
    </subcellularLocation>
</comment>
<name>F4NW80_BATDJ</name>
<dbReference type="PANTHER" id="PTHR23354">
    <property type="entry name" value="NUCLEOLAR PROTEIN 7/ESTROGEN RECEPTOR COACTIVATOR-RELATED"/>
    <property type="match status" value="1"/>
</dbReference>
<feature type="compositionally biased region" description="Low complexity" evidence="11">
    <location>
        <begin position="479"/>
        <end position="490"/>
    </location>
</feature>
<gene>
    <name evidence="14" type="ORF">BATDEDRAFT_86239</name>
</gene>
<dbReference type="Proteomes" id="UP000007241">
    <property type="component" value="Unassembled WGS sequence"/>
</dbReference>
<feature type="compositionally biased region" description="Polar residues" evidence="11">
    <location>
        <begin position="168"/>
        <end position="178"/>
    </location>
</feature>
<dbReference type="RefSeq" id="XP_006677052.1">
    <property type="nucleotide sequence ID" value="XM_006676989.1"/>
</dbReference>
<dbReference type="AlphaFoldDB" id="F4NW80"/>
<dbReference type="GeneID" id="18242373"/>
<organism evidence="14 15">
    <name type="scientific">Batrachochytrium dendrobatidis (strain JAM81 / FGSC 10211)</name>
    <name type="common">Frog chytrid fungus</name>
    <dbReference type="NCBI Taxonomy" id="684364"/>
    <lineage>
        <taxon>Eukaryota</taxon>
        <taxon>Fungi</taxon>
        <taxon>Fungi incertae sedis</taxon>
        <taxon>Chytridiomycota</taxon>
        <taxon>Chytridiomycota incertae sedis</taxon>
        <taxon>Chytridiomycetes</taxon>
        <taxon>Rhizophydiales</taxon>
        <taxon>Rhizophydiales incertae sedis</taxon>
        <taxon>Batrachochytrium</taxon>
    </lineage>
</organism>
<dbReference type="GO" id="GO:0012505">
    <property type="term" value="C:endomembrane system"/>
    <property type="evidence" value="ECO:0007669"/>
    <property type="project" value="UniProtKB-SubCell"/>
</dbReference>
<feature type="domain" description="TLDc" evidence="13">
    <location>
        <begin position="502"/>
        <end position="632"/>
    </location>
</feature>
<sequence length="632" mass="70383">MSHAVWVNDSVFEPGCEPDNQEAWLDPKVEKYCSALPLDKTKLKTMIIGGIPSQLRKTIYPKLLKVSQLEAFERDFLRSQTRTYGLVIPPDPIPPTFGGRSQQNTLALTPAGSVVVRHILCIVAHDNPMLEYCPFLPPLVELLAHHIDSADTLLGCVNSLLQLNSFKHPSQSSLSQPAKSLMPGESSSSRRWGYIPVHHKEAKLFSRAFGNLLYQTDRKLHAHVTDLHSTSPDPFWTSWIQNMFIHVLPQPLLWRFLDSFLVEGYKAFLRFGMAILIYQRSAILQMQSIWEINQLITPALFSDDALKKSSKHATIADKICAIAAGVFINYANVKRVHQHHASLAAVSQESTDSIDVVQNSLKYQRALPKFVGLGVAAAMFDHQQQQQRASELEYMGYEEETDAESQVEADTKKSRRPVSCMNTLGSGQIIFTETNDLDKLAVPAIDMLSLQNPQIDIDLVEDADESDNGSDSEPPAALSISHANSRSSSPSPQPVELLPASTIADTDCWVALWSWIPPHKRMDAIELVFTTKVHGYNLRSLYHTLHRRFPIILAIETTKGETFGAYLSDGIPDLREEPHFSGKWIGTGESFVFSLVPHAKMFPWVGRLNETMTGASFFVNVTQTSLTIGGGG</sequence>
<keyword evidence="8" id="KW-0968">Cytoplasmic vesicle</keyword>
<dbReference type="OrthoDB" id="26679at2759"/>
<evidence type="ECO:0000313" key="15">
    <source>
        <dbReference type="Proteomes" id="UP000007241"/>
    </source>
</evidence>
<dbReference type="EMBL" id="GL882880">
    <property type="protein sequence ID" value="EGF82784.1"/>
    <property type="molecule type" value="Genomic_DNA"/>
</dbReference>
<evidence type="ECO:0000256" key="1">
    <source>
        <dbReference type="ARBA" id="ARBA00004156"/>
    </source>
</evidence>
<dbReference type="SMART" id="SM00164">
    <property type="entry name" value="TBC"/>
    <property type="match status" value="1"/>
</dbReference>
<accession>F4NW80</accession>
<protein>
    <recommendedName>
        <fullName evidence="10">Oxidation resistance protein 1</fullName>
    </recommendedName>
</protein>
<dbReference type="STRING" id="684364.F4NW80"/>
<evidence type="ECO:0000256" key="4">
    <source>
        <dbReference type="ARBA" id="ARBA00009540"/>
    </source>
</evidence>
<dbReference type="Pfam" id="PF07534">
    <property type="entry name" value="TLD"/>
    <property type="match status" value="1"/>
</dbReference>
<evidence type="ECO:0000256" key="6">
    <source>
        <dbReference type="ARBA" id="ARBA00023128"/>
    </source>
</evidence>
<feature type="domain" description="Rab-GAP TBC" evidence="12">
    <location>
        <begin position="50"/>
        <end position="264"/>
    </location>
</feature>
<dbReference type="PANTHER" id="PTHR23354:SF62">
    <property type="entry name" value="MUSTARD, ISOFORM V"/>
    <property type="match status" value="1"/>
</dbReference>
<feature type="region of interest" description="Disordered" evidence="11">
    <location>
        <begin position="398"/>
        <end position="418"/>
    </location>
</feature>